<proteinExistence type="predicted"/>
<sequence length="165" mass="18236">MFRKHSGRLSKYLAILLTVFVMLTNIAGTAFATDSEIIAQQLGGAYNSIKSALGGDRHHCFAGEVYDSTYVYKFDANRNVTGYVTRDTGPCVLMTKADHQKTASWGSSTAAKAYRAQQLELVKQGRHLAAMQMDINDIRSKFGSKYNTAISKMWTYATGTLGWSK</sequence>
<keyword evidence="1" id="KW-0732">Signal</keyword>
<protein>
    <submittedName>
        <fullName evidence="2">Uncharacterized protein</fullName>
    </submittedName>
</protein>
<evidence type="ECO:0000313" key="2">
    <source>
        <dbReference type="EMBL" id="RCX11161.1"/>
    </source>
</evidence>
<dbReference type="Proteomes" id="UP000253034">
    <property type="component" value="Unassembled WGS sequence"/>
</dbReference>
<comment type="caution">
    <text evidence="2">The sequence shown here is derived from an EMBL/GenBank/DDBJ whole genome shotgun (WGS) entry which is preliminary data.</text>
</comment>
<evidence type="ECO:0000313" key="3">
    <source>
        <dbReference type="Proteomes" id="UP000253034"/>
    </source>
</evidence>
<feature type="signal peptide" evidence="1">
    <location>
        <begin position="1"/>
        <end position="32"/>
    </location>
</feature>
<dbReference type="AlphaFoldDB" id="A0A369APQ8"/>
<reference evidence="2 3" key="1">
    <citation type="submission" date="2018-07" db="EMBL/GenBank/DDBJ databases">
        <title>Genomic Encyclopedia of Type Strains, Phase IV (KMG-IV): sequencing the most valuable type-strain genomes for metagenomic binning, comparative biology and taxonomic classification.</title>
        <authorList>
            <person name="Goeker M."/>
        </authorList>
    </citation>
    <scope>NUCLEOTIDE SEQUENCE [LARGE SCALE GENOMIC DNA]</scope>
    <source>
        <strain evidence="2 3">DSM 27016</strain>
    </source>
</reference>
<feature type="chain" id="PRO_5016984838" evidence="1">
    <location>
        <begin position="33"/>
        <end position="165"/>
    </location>
</feature>
<dbReference type="RefSeq" id="WP_114299276.1">
    <property type="nucleotide sequence ID" value="NZ_QPJT01000027.1"/>
</dbReference>
<accession>A0A369APQ8</accession>
<organism evidence="2 3">
    <name type="scientific">Anaerobacterium chartisolvens</name>
    <dbReference type="NCBI Taxonomy" id="1297424"/>
    <lineage>
        <taxon>Bacteria</taxon>
        <taxon>Bacillati</taxon>
        <taxon>Bacillota</taxon>
        <taxon>Clostridia</taxon>
        <taxon>Eubacteriales</taxon>
        <taxon>Oscillospiraceae</taxon>
        <taxon>Anaerobacterium</taxon>
    </lineage>
</organism>
<evidence type="ECO:0000256" key="1">
    <source>
        <dbReference type="SAM" id="SignalP"/>
    </source>
</evidence>
<keyword evidence="3" id="KW-1185">Reference proteome</keyword>
<name>A0A369APQ8_9FIRM</name>
<dbReference type="EMBL" id="QPJT01000027">
    <property type="protein sequence ID" value="RCX11161.1"/>
    <property type="molecule type" value="Genomic_DNA"/>
</dbReference>
<dbReference type="OrthoDB" id="2729426at2"/>
<gene>
    <name evidence="2" type="ORF">DFR58_12737</name>
</gene>